<keyword evidence="1" id="KW-0472">Membrane</keyword>
<gene>
    <name evidence="2" type="ORF">ACFSQ3_10375</name>
</gene>
<feature type="transmembrane region" description="Helical" evidence="1">
    <location>
        <begin position="97"/>
        <end position="126"/>
    </location>
</feature>
<organism evidence="2 3">
    <name type="scientific">Sphingobacterium corticis</name>
    <dbReference type="NCBI Taxonomy" id="1812823"/>
    <lineage>
        <taxon>Bacteria</taxon>
        <taxon>Pseudomonadati</taxon>
        <taxon>Bacteroidota</taxon>
        <taxon>Sphingobacteriia</taxon>
        <taxon>Sphingobacteriales</taxon>
        <taxon>Sphingobacteriaceae</taxon>
        <taxon>Sphingobacterium</taxon>
    </lineage>
</organism>
<evidence type="ECO:0000313" key="3">
    <source>
        <dbReference type="Proteomes" id="UP001597393"/>
    </source>
</evidence>
<reference evidence="3" key="1">
    <citation type="journal article" date="2019" name="Int. J. Syst. Evol. Microbiol.">
        <title>The Global Catalogue of Microorganisms (GCM) 10K type strain sequencing project: providing services to taxonomists for standard genome sequencing and annotation.</title>
        <authorList>
            <consortium name="The Broad Institute Genomics Platform"/>
            <consortium name="The Broad Institute Genome Sequencing Center for Infectious Disease"/>
            <person name="Wu L."/>
            <person name="Ma J."/>
        </authorList>
    </citation>
    <scope>NUCLEOTIDE SEQUENCE [LARGE SCALE GENOMIC DNA]</scope>
    <source>
        <strain evidence="3">KCTC 42248</strain>
    </source>
</reference>
<dbReference type="EMBL" id="JBHUMA010000006">
    <property type="protein sequence ID" value="MFD2599360.1"/>
    <property type="molecule type" value="Genomic_DNA"/>
</dbReference>
<evidence type="ECO:0008006" key="4">
    <source>
        <dbReference type="Google" id="ProtNLM"/>
    </source>
</evidence>
<dbReference type="Proteomes" id="UP001597393">
    <property type="component" value="Unassembled WGS sequence"/>
</dbReference>
<keyword evidence="1" id="KW-0812">Transmembrane</keyword>
<protein>
    <recommendedName>
        <fullName evidence="4">DUF2335 domain-containing protein</fullName>
    </recommendedName>
</protein>
<keyword evidence="3" id="KW-1185">Reference proteome</keyword>
<keyword evidence="1" id="KW-1133">Transmembrane helix</keyword>
<evidence type="ECO:0000256" key="1">
    <source>
        <dbReference type="SAM" id="Phobius"/>
    </source>
</evidence>
<name>A0ABW5NKB2_9SPHI</name>
<comment type="caution">
    <text evidence="2">The sequence shown here is derived from an EMBL/GenBank/DDBJ whole genome shotgun (WGS) entry which is preliminary data.</text>
</comment>
<dbReference type="RefSeq" id="WP_380869486.1">
    <property type="nucleotide sequence ID" value="NZ_JBHUMA010000006.1"/>
</dbReference>
<sequence length="140" mass="15544">MEGIQDISLEDWLSELKAYQKKSIEQLVDEFGEEEAMGKWLSANGPKDNVPFGGIQTNDSKPFLDKFKTEFKKFVCNHPDYEEEREKLNIESPISKAIWISIISAALGATLGFAATLLAPVVAIMLSIIGKMGINAFCEN</sequence>
<evidence type="ECO:0000313" key="2">
    <source>
        <dbReference type="EMBL" id="MFD2599360.1"/>
    </source>
</evidence>
<accession>A0ABW5NKB2</accession>
<proteinExistence type="predicted"/>